<evidence type="ECO:0008006" key="4">
    <source>
        <dbReference type="Google" id="ProtNLM"/>
    </source>
</evidence>
<keyword evidence="1" id="KW-0560">Oxidoreductase</keyword>
<gene>
    <name evidence="2" type="ORF">QWZ18_01530</name>
</gene>
<evidence type="ECO:0000313" key="2">
    <source>
        <dbReference type="EMBL" id="MDN3569301.1"/>
    </source>
</evidence>
<dbReference type="EMBL" id="JAUFPT010000003">
    <property type="protein sequence ID" value="MDN3569301.1"/>
    <property type="molecule type" value="Genomic_DNA"/>
</dbReference>
<evidence type="ECO:0000313" key="3">
    <source>
        <dbReference type="Proteomes" id="UP001244297"/>
    </source>
</evidence>
<sequence length="76" mass="7359">MSNFSASPGGIRGTALVGTADAASPETFRAVDPATGAPLDPPLSAIAAAEVAAACGLAEAAFPGFSQTDPQTRRGG</sequence>
<dbReference type="InterPro" id="IPR016161">
    <property type="entry name" value="Ald_DH/histidinol_DH"/>
</dbReference>
<evidence type="ECO:0000256" key="1">
    <source>
        <dbReference type="ARBA" id="ARBA00023002"/>
    </source>
</evidence>
<keyword evidence="3" id="KW-1185">Reference proteome</keyword>
<accession>A0ABT8AHL2</accession>
<protein>
    <recommendedName>
        <fullName evidence="4">Aldehyde dehydrogenase (NADP(+))</fullName>
    </recommendedName>
</protein>
<organism evidence="2 3">
    <name type="scientific">Methylobacterium longum</name>
    <dbReference type="NCBI Taxonomy" id="767694"/>
    <lineage>
        <taxon>Bacteria</taxon>
        <taxon>Pseudomonadati</taxon>
        <taxon>Pseudomonadota</taxon>
        <taxon>Alphaproteobacteria</taxon>
        <taxon>Hyphomicrobiales</taxon>
        <taxon>Methylobacteriaceae</taxon>
        <taxon>Methylobacterium</taxon>
    </lineage>
</organism>
<name>A0ABT8AHL2_9HYPH</name>
<dbReference type="Gene3D" id="3.40.605.10">
    <property type="entry name" value="Aldehyde Dehydrogenase, Chain A, domain 1"/>
    <property type="match status" value="1"/>
</dbReference>
<dbReference type="InterPro" id="IPR016162">
    <property type="entry name" value="Ald_DH_N"/>
</dbReference>
<dbReference type="RefSeq" id="WP_238293668.1">
    <property type="nucleotide sequence ID" value="NZ_BPQS01000074.1"/>
</dbReference>
<reference evidence="3" key="1">
    <citation type="journal article" date="2019" name="Int. J. Syst. Evol. Microbiol.">
        <title>The Global Catalogue of Microorganisms (GCM) 10K type strain sequencing project: providing services to taxonomists for standard genome sequencing and annotation.</title>
        <authorList>
            <consortium name="The Broad Institute Genomics Platform"/>
            <consortium name="The Broad Institute Genome Sequencing Center for Infectious Disease"/>
            <person name="Wu L."/>
            <person name="Ma J."/>
        </authorList>
    </citation>
    <scope>NUCLEOTIDE SEQUENCE [LARGE SCALE GENOMIC DNA]</scope>
    <source>
        <strain evidence="3">CECT 7806</strain>
    </source>
</reference>
<dbReference type="SUPFAM" id="SSF53720">
    <property type="entry name" value="ALDH-like"/>
    <property type="match status" value="1"/>
</dbReference>
<comment type="caution">
    <text evidence="2">The sequence shown here is derived from an EMBL/GenBank/DDBJ whole genome shotgun (WGS) entry which is preliminary data.</text>
</comment>
<proteinExistence type="predicted"/>
<dbReference type="Proteomes" id="UP001244297">
    <property type="component" value="Unassembled WGS sequence"/>
</dbReference>